<evidence type="ECO:0000259" key="2">
    <source>
        <dbReference type="Pfam" id="PF15999"/>
    </source>
</evidence>
<dbReference type="Pfam" id="PF15999">
    <property type="entry name" value="DUF4774"/>
    <property type="match status" value="1"/>
</dbReference>
<name>A0A1I8Q250_STOCA</name>
<gene>
    <name evidence="3" type="primary">106092093</name>
</gene>
<organism evidence="3 4">
    <name type="scientific">Stomoxys calcitrans</name>
    <name type="common">Stable fly</name>
    <name type="synonym">Conops calcitrans</name>
    <dbReference type="NCBI Taxonomy" id="35570"/>
    <lineage>
        <taxon>Eukaryota</taxon>
        <taxon>Metazoa</taxon>
        <taxon>Ecdysozoa</taxon>
        <taxon>Arthropoda</taxon>
        <taxon>Hexapoda</taxon>
        <taxon>Insecta</taxon>
        <taxon>Pterygota</taxon>
        <taxon>Neoptera</taxon>
        <taxon>Endopterygota</taxon>
        <taxon>Diptera</taxon>
        <taxon>Brachycera</taxon>
        <taxon>Muscomorpha</taxon>
        <taxon>Muscoidea</taxon>
        <taxon>Muscidae</taxon>
        <taxon>Stomoxys</taxon>
    </lineage>
</organism>
<evidence type="ECO:0000313" key="3">
    <source>
        <dbReference type="EnsemblMetazoa" id="SCAU013166-PA"/>
    </source>
</evidence>
<feature type="chain" id="PRO_5009327681" description="DUF4774 domain-containing protein" evidence="1">
    <location>
        <begin position="19"/>
        <end position="421"/>
    </location>
</feature>
<keyword evidence="1" id="KW-0732">Signal</keyword>
<dbReference type="InterPro" id="IPR031942">
    <property type="entry name" value="DUF4774"/>
</dbReference>
<dbReference type="VEuPathDB" id="VectorBase:SCAU013166"/>
<feature type="domain" description="DUF4774" evidence="2">
    <location>
        <begin position="245"/>
        <end position="297"/>
    </location>
</feature>
<dbReference type="Proteomes" id="UP000095300">
    <property type="component" value="Unassembled WGS sequence"/>
</dbReference>
<proteinExistence type="predicted"/>
<accession>A0A1I8Q250</accession>
<reference evidence="3" key="1">
    <citation type="submission" date="2020-05" db="UniProtKB">
        <authorList>
            <consortium name="EnsemblMetazoa"/>
        </authorList>
    </citation>
    <scope>IDENTIFICATION</scope>
    <source>
        <strain evidence="3">USDA</strain>
    </source>
</reference>
<dbReference type="OrthoDB" id="8194084at2759"/>
<protein>
    <recommendedName>
        <fullName evidence="2">DUF4774 domain-containing protein</fullName>
    </recommendedName>
</protein>
<sequence length="421" mass="45049">MKIFIFTLICGLLGHAASIPLESSSNDATDALVETKSSSDETLPYYGGLKGQVIHLKDGKVQKISLHGKDGTSATVAISRQGPTAALSSSIATTVKEEREKSKFEEDFNRIQLAAARLVAIQEMAKRKGTFSAEDNRVYAASLLELCQAAQSLALLQQTGQIQDFSVLLQPHPSVGMPQKTPAFMVDKNTDDVVTIEAPVEEQKVEEVTEQQLSESDLLPITPEDPYEDVNDSVAIVPPKKDASVAEAKPVGVSIAGEGGVASSKPNAVALSGRNGLAVSAPKATAIAGVTPQEAAAFSISLPSRNQVVIKSATTRVASPQDSLSYDDYDYIETSPVKAISNDSPFLRSSGLVGNSGNKQKPKPMMGTASAAEAIVQMWRTAIAEDYASPHDDGDRDRLSDYDIEQLYKISKKLSHHRHRV</sequence>
<evidence type="ECO:0000256" key="1">
    <source>
        <dbReference type="SAM" id="SignalP"/>
    </source>
</evidence>
<dbReference type="AlphaFoldDB" id="A0A1I8Q250"/>
<feature type="signal peptide" evidence="1">
    <location>
        <begin position="1"/>
        <end position="18"/>
    </location>
</feature>
<evidence type="ECO:0000313" key="4">
    <source>
        <dbReference type="Proteomes" id="UP000095300"/>
    </source>
</evidence>
<dbReference type="EnsemblMetazoa" id="SCAU013166-RA">
    <property type="protein sequence ID" value="SCAU013166-PA"/>
    <property type="gene ID" value="SCAU013166"/>
</dbReference>
<keyword evidence="4" id="KW-1185">Reference proteome</keyword>